<dbReference type="RefSeq" id="WP_085615545.1">
    <property type="nucleotide sequence ID" value="NZ_JFKB01000001.1"/>
</dbReference>
<feature type="chain" id="PRO_5013345194" evidence="1">
    <location>
        <begin position="28"/>
        <end position="262"/>
    </location>
</feature>
<dbReference type="STRING" id="1293890.TALK_02720"/>
<dbReference type="EMBL" id="JFKB01000001">
    <property type="protein sequence ID" value="OSQ50380.1"/>
    <property type="molecule type" value="Genomic_DNA"/>
</dbReference>
<sequence length="262" mass="29250">MKQMFRWFCTLAGIAGCALAMVGAAHATTPITVKVGAYEYGVVYFFEDKNPTGFAFEMVSALNAIQSTYYFELVETSSRRRYSDLASGMFDMLLLESPDWGWRDQNVVYSNQIVTEHDLYVARRKDIPGAGWFNDVTKHTILGVLGFHYGFANFKADPDYLNAHFNMSLLYNEQQVLDKLLAGDGDVAVLSAGFLAAAFQRRPELSNQIFMGPKQVSSSHLLSVMSYDSAISVADYNALINILHIQGNLAEIWRKLHGDLLG</sequence>
<dbReference type="Proteomes" id="UP000193396">
    <property type="component" value="Unassembled WGS sequence"/>
</dbReference>
<feature type="signal peptide" evidence="1">
    <location>
        <begin position="1"/>
        <end position="27"/>
    </location>
</feature>
<comment type="caution">
    <text evidence="2">The sequence shown here is derived from an EMBL/GenBank/DDBJ whole genome shotgun (WGS) entry which is preliminary data.</text>
</comment>
<organism evidence="2 3">
    <name type="scientific">Thalassospira alkalitolerans</name>
    <dbReference type="NCBI Taxonomy" id="1293890"/>
    <lineage>
        <taxon>Bacteria</taxon>
        <taxon>Pseudomonadati</taxon>
        <taxon>Pseudomonadota</taxon>
        <taxon>Alphaproteobacteria</taxon>
        <taxon>Rhodospirillales</taxon>
        <taxon>Thalassospiraceae</taxon>
        <taxon>Thalassospira</taxon>
    </lineage>
</organism>
<dbReference type="Gene3D" id="3.40.190.10">
    <property type="entry name" value="Periplasmic binding protein-like II"/>
    <property type="match status" value="2"/>
</dbReference>
<dbReference type="PANTHER" id="PTHR35936">
    <property type="entry name" value="MEMBRANE-BOUND LYTIC MUREIN TRANSGLYCOSYLASE F"/>
    <property type="match status" value="1"/>
</dbReference>
<keyword evidence="3" id="KW-1185">Reference proteome</keyword>
<dbReference type="PROSITE" id="PS51257">
    <property type="entry name" value="PROKAR_LIPOPROTEIN"/>
    <property type="match status" value="1"/>
</dbReference>
<evidence type="ECO:0000313" key="3">
    <source>
        <dbReference type="Proteomes" id="UP000193396"/>
    </source>
</evidence>
<gene>
    <name evidence="2" type="ORF">TALK_02720</name>
</gene>
<reference evidence="2 3" key="1">
    <citation type="submission" date="2014-03" db="EMBL/GenBank/DDBJ databases">
        <title>The draft genome sequence of Thalassospira alkalitolerans JCM 18968.</title>
        <authorList>
            <person name="Lai Q."/>
            <person name="Shao Z."/>
        </authorList>
    </citation>
    <scope>NUCLEOTIDE SEQUENCE [LARGE SCALE GENOMIC DNA]</scope>
    <source>
        <strain evidence="2 3">JCM 18968</strain>
    </source>
</reference>
<evidence type="ECO:0000313" key="2">
    <source>
        <dbReference type="EMBL" id="OSQ50380.1"/>
    </source>
</evidence>
<evidence type="ECO:0000256" key="1">
    <source>
        <dbReference type="SAM" id="SignalP"/>
    </source>
</evidence>
<proteinExistence type="predicted"/>
<protein>
    <submittedName>
        <fullName evidence="2">Uncharacterized protein</fullName>
    </submittedName>
</protein>
<keyword evidence="1" id="KW-0732">Signal</keyword>
<dbReference type="AlphaFoldDB" id="A0A1Y2LGG0"/>
<dbReference type="PANTHER" id="PTHR35936:SF25">
    <property type="entry name" value="ABC TRANSPORTER SUBSTRATE-BINDING PROTEIN"/>
    <property type="match status" value="1"/>
</dbReference>
<accession>A0A1Y2LGG0</accession>
<name>A0A1Y2LGG0_9PROT</name>
<dbReference type="SUPFAM" id="SSF53850">
    <property type="entry name" value="Periplasmic binding protein-like II"/>
    <property type="match status" value="1"/>
</dbReference>
<dbReference type="OrthoDB" id="8747607at2"/>